<protein>
    <submittedName>
        <fullName evidence="1">Uncharacterized protein</fullName>
    </submittedName>
</protein>
<proteinExistence type="predicted"/>
<reference evidence="2" key="1">
    <citation type="journal article" date="2010" name="PLoS Negl. Trop. Dis.">
        <title>The genome sequence of Trypanosoma brucei gambiense, causative agent of chronic human african trypanosomiasis.</title>
        <authorList>
            <person name="Jackson A.P."/>
            <person name="Sanders M."/>
            <person name="Berry A."/>
            <person name="McQuillan J."/>
            <person name="Aslett M.A."/>
            <person name="Quail M.A."/>
            <person name="Chukualim B."/>
            <person name="Capewell P."/>
            <person name="MacLeod A."/>
            <person name="Melville S.E."/>
            <person name="Gibson W."/>
            <person name="Barry J.D."/>
            <person name="Berriman M."/>
            <person name="Hertz-Fowler C."/>
        </authorList>
    </citation>
    <scope>NUCLEOTIDE SEQUENCE [LARGE SCALE GENOMIC DNA]</scope>
    <source>
        <strain evidence="2">MHOM/CI/86/DAL972</strain>
    </source>
</reference>
<dbReference type="GeneID" id="23867781"/>
<name>D0A7I7_TRYB9</name>
<sequence length="105" mass="12028">MECGGVRRRLRTLGLKTSTWPLHVDITEHQPRRTQRPGKPKNVSSYCAARRLRSLHKIPQGLQWFRRTRGSALSCLSEKQQNPVPFFQRCSHVFPVVNGPAGEHT</sequence>
<gene>
    <name evidence="1" type="ORF">TbgDal_XI7560</name>
</gene>
<evidence type="ECO:0000313" key="2">
    <source>
        <dbReference type="Proteomes" id="UP000002316"/>
    </source>
</evidence>
<accession>D0A7I7</accession>
<dbReference type="EMBL" id="FN554974">
    <property type="protein sequence ID" value="CBH17638.1"/>
    <property type="molecule type" value="Genomic_DNA"/>
</dbReference>
<dbReference type="RefSeq" id="XP_011779902.1">
    <property type="nucleotide sequence ID" value="XM_011781600.1"/>
</dbReference>
<organism evidence="1 2">
    <name type="scientific">Trypanosoma brucei gambiense (strain MHOM/CI/86/DAL972)</name>
    <dbReference type="NCBI Taxonomy" id="679716"/>
    <lineage>
        <taxon>Eukaryota</taxon>
        <taxon>Discoba</taxon>
        <taxon>Euglenozoa</taxon>
        <taxon>Kinetoplastea</taxon>
        <taxon>Metakinetoplastina</taxon>
        <taxon>Trypanosomatida</taxon>
        <taxon>Trypanosomatidae</taxon>
        <taxon>Trypanosoma</taxon>
    </lineage>
</organism>
<dbReference type="AlphaFoldDB" id="D0A7I7"/>
<evidence type="ECO:0000313" key="1">
    <source>
        <dbReference type="EMBL" id="CBH17638.1"/>
    </source>
</evidence>
<dbReference type="Proteomes" id="UP000002316">
    <property type="component" value="Chromosome 11"/>
</dbReference>
<dbReference type="KEGG" id="tbg:TbgDal_XI7560"/>